<name>A0A0F7KCZ1_9PROT</name>
<protein>
    <submittedName>
        <fullName evidence="2">Uncharacterized protein</fullName>
    </submittedName>
</protein>
<evidence type="ECO:0000313" key="3">
    <source>
        <dbReference type="Proteomes" id="UP000034156"/>
    </source>
</evidence>
<evidence type="ECO:0000313" key="2">
    <source>
        <dbReference type="EMBL" id="AKH36659.1"/>
    </source>
</evidence>
<reference evidence="2 3" key="2">
    <citation type="journal article" date="2016" name="Genome Announc.">
        <title>Genome Sequence of Nitrosomonas communis Strain Nm2, a Mesophilic Ammonia-Oxidizing Bacterium Isolated from Mediterranean Soil.</title>
        <authorList>
            <person name="Kozlowski J.A."/>
            <person name="Kits K.D."/>
            <person name="Stein L.Y."/>
        </authorList>
    </citation>
    <scope>NUCLEOTIDE SEQUENCE [LARGE SCALE GENOMIC DNA]</scope>
    <source>
        <strain evidence="2 3">Nm2</strain>
    </source>
</reference>
<dbReference type="KEGG" id="nco:AAW31_00625"/>
<dbReference type="AlphaFoldDB" id="A0A0F7KCZ1"/>
<organism evidence="2 3">
    <name type="scientific">Nitrosomonas communis</name>
    <dbReference type="NCBI Taxonomy" id="44574"/>
    <lineage>
        <taxon>Bacteria</taxon>
        <taxon>Pseudomonadati</taxon>
        <taxon>Pseudomonadota</taxon>
        <taxon>Betaproteobacteria</taxon>
        <taxon>Nitrosomonadales</taxon>
        <taxon>Nitrosomonadaceae</taxon>
        <taxon>Nitrosomonas</taxon>
    </lineage>
</organism>
<dbReference type="Proteomes" id="UP000034156">
    <property type="component" value="Chromosome"/>
</dbReference>
<evidence type="ECO:0000256" key="1">
    <source>
        <dbReference type="SAM" id="MobiDB-lite"/>
    </source>
</evidence>
<reference evidence="3" key="1">
    <citation type="submission" date="2015-05" db="EMBL/GenBank/DDBJ databases">
        <title>Draft genome of Nitrosomonas communis strain Nm2.</title>
        <authorList>
            <person name="Kozlowski J.A."/>
            <person name="Kits K.D."/>
            <person name="Stein L.Y."/>
        </authorList>
    </citation>
    <scope>NUCLEOTIDE SEQUENCE [LARGE SCALE GENOMIC DNA]</scope>
    <source>
        <strain evidence="3">Nm2</strain>
    </source>
</reference>
<feature type="region of interest" description="Disordered" evidence="1">
    <location>
        <begin position="1"/>
        <end position="20"/>
    </location>
</feature>
<dbReference type="EMBL" id="CP011451">
    <property type="protein sequence ID" value="AKH36659.1"/>
    <property type="molecule type" value="Genomic_DNA"/>
</dbReference>
<keyword evidence="3" id="KW-1185">Reference proteome</keyword>
<sequence>MRQGSQDCTTSTDAFRNYSTDRQLPMPLRVQPGVTHYASREVLIFYSDHLRAHAFEKRVILNIIALEGKLI</sequence>
<dbReference type="RefSeq" id="WP_046848762.1">
    <property type="nucleotide sequence ID" value="NZ_CP011451.1"/>
</dbReference>
<proteinExistence type="predicted"/>
<gene>
    <name evidence="2" type="ORF">AAW31_00625</name>
</gene>
<accession>A0A0F7KCZ1</accession>